<dbReference type="EMBL" id="JACCBV010000001">
    <property type="protein sequence ID" value="NYE18049.1"/>
    <property type="molecule type" value="Genomic_DNA"/>
</dbReference>
<accession>A0A7Y9GKC3</accession>
<evidence type="ECO:0000313" key="2">
    <source>
        <dbReference type="Proteomes" id="UP000576969"/>
    </source>
</evidence>
<gene>
    <name evidence="1" type="ORF">BJ991_000077</name>
</gene>
<evidence type="ECO:0008006" key="3">
    <source>
        <dbReference type="Google" id="ProtNLM"/>
    </source>
</evidence>
<dbReference type="Proteomes" id="UP000576969">
    <property type="component" value="Unassembled WGS sequence"/>
</dbReference>
<reference evidence="1 2" key="1">
    <citation type="submission" date="2020-07" db="EMBL/GenBank/DDBJ databases">
        <title>Sequencing the genomes of 1000 actinobacteria strains.</title>
        <authorList>
            <person name="Klenk H.-P."/>
        </authorList>
    </citation>
    <scope>NUCLEOTIDE SEQUENCE [LARGE SCALE GENOMIC DNA]</scope>
    <source>
        <strain evidence="1 2">DSM 24662</strain>
    </source>
</reference>
<dbReference type="AlphaFoldDB" id="A0A7Y9GKC3"/>
<sequence>MIDAKRYKGKRPALHVEGGILRPRVESLRIGGRDGTKLVDGVQSQVARVSAVLAGVDVAVIGALCFLEGDRPLIGGAFTVNGIDVVWPRLLVTRISDAPDRGVDVDAIHTLLARAFPPA</sequence>
<organism evidence="1 2">
    <name type="scientific">Microbacterium immunditiarum</name>
    <dbReference type="NCBI Taxonomy" id="337480"/>
    <lineage>
        <taxon>Bacteria</taxon>
        <taxon>Bacillati</taxon>
        <taxon>Actinomycetota</taxon>
        <taxon>Actinomycetes</taxon>
        <taxon>Micrococcales</taxon>
        <taxon>Microbacteriaceae</taxon>
        <taxon>Microbacterium</taxon>
    </lineage>
</organism>
<proteinExistence type="predicted"/>
<protein>
    <recommendedName>
        <fullName evidence="3">NERD domain-containing protein</fullName>
    </recommendedName>
</protein>
<evidence type="ECO:0000313" key="1">
    <source>
        <dbReference type="EMBL" id="NYE18049.1"/>
    </source>
</evidence>
<dbReference type="RefSeq" id="WP_179486493.1">
    <property type="nucleotide sequence ID" value="NZ_JACCBV010000001.1"/>
</dbReference>
<keyword evidence="2" id="KW-1185">Reference proteome</keyword>
<name>A0A7Y9GKC3_9MICO</name>
<comment type="caution">
    <text evidence="1">The sequence shown here is derived from an EMBL/GenBank/DDBJ whole genome shotgun (WGS) entry which is preliminary data.</text>
</comment>